<dbReference type="AlphaFoldDB" id="A0A0M3KKJ0"/>
<evidence type="ECO:0000256" key="1">
    <source>
        <dbReference type="SAM" id="MobiDB-lite"/>
    </source>
</evidence>
<accession>A0A0M3KKJ0</accession>
<protein>
    <submittedName>
        <fullName evidence="2">Shootin-1</fullName>
    </submittedName>
</protein>
<evidence type="ECO:0000313" key="2">
    <source>
        <dbReference type="WBParaSite" id="ASIM_0002152001-mRNA-1"/>
    </source>
</evidence>
<dbReference type="WBParaSite" id="ASIM_0002152001-mRNA-1">
    <property type="protein sequence ID" value="ASIM_0002152001-mRNA-1"/>
    <property type="gene ID" value="ASIM_0002152001"/>
</dbReference>
<feature type="region of interest" description="Disordered" evidence="1">
    <location>
        <begin position="30"/>
        <end position="76"/>
    </location>
</feature>
<feature type="compositionally biased region" description="Basic and acidic residues" evidence="1">
    <location>
        <begin position="63"/>
        <end position="76"/>
    </location>
</feature>
<proteinExistence type="predicted"/>
<sequence>LKCACEERNETEKKYLEMEHRAEKAVAELEVKTRRTSTESAAEEEEEEFSKKDVQELNMTVEQMKEEDREEEKRRLEEKVECLMEDLNKRRDENRDLLERVKEYEE</sequence>
<organism evidence="2">
    <name type="scientific">Anisakis simplex</name>
    <name type="common">Herring worm</name>
    <dbReference type="NCBI Taxonomy" id="6269"/>
    <lineage>
        <taxon>Eukaryota</taxon>
        <taxon>Metazoa</taxon>
        <taxon>Ecdysozoa</taxon>
        <taxon>Nematoda</taxon>
        <taxon>Chromadorea</taxon>
        <taxon>Rhabditida</taxon>
        <taxon>Spirurina</taxon>
        <taxon>Ascaridomorpha</taxon>
        <taxon>Ascaridoidea</taxon>
        <taxon>Anisakidae</taxon>
        <taxon>Anisakis</taxon>
        <taxon>Anisakis simplex complex</taxon>
    </lineage>
</organism>
<reference evidence="2" key="1">
    <citation type="submission" date="2017-02" db="UniProtKB">
        <authorList>
            <consortium name="WormBaseParasite"/>
        </authorList>
    </citation>
    <scope>IDENTIFICATION</scope>
</reference>
<name>A0A0M3KKJ0_ANISI</name>